<reference evidence="2 3" key="1">
    <citation type="submission" date="2019-11" db="EMBL/GenBank/DDBJ databases">
        <title>The genome sequence of Methylocystis heyeri.</title>
        <authorList>
            <person name="Oshkin I.Y."/>
            <person name="Miroshnikov K."/>
            <person name="Dedysh S.N."/>
        </authorList>
    </citation>
    <scope>NUCLEOTIDE SEQUENCE [LARGE SCALE GENOMIC DNA]</scope>
    <source>
        <strain evidence="2 3">H2</strain>
    </source>
</reference>
<dbReference type="SUPFAM" id="SSF89447">
    <property type="entry name" value="AbrB/MazE/MraZ-like"/>
    <property type="match status" value="1"/>
</dbReference>
<dbReference type="InterPro" id="IPR037914">
    <property type="entry name" value="SpoVT-AbrB_sf"/>
</dbReference>
<dbReference type="GO" id="GO:0003677">
    <property type="term" value="F:DNA binding"/>
    <property type="evidence" value="ECO:0007669"/>
    <property type="project" value="InterPro"/>
</dbReference>
<dbReference type="Proteomes" id="UP000309061">
    <property type="component" value="Chromosome"/>
</dbReference>
<dbReference type="InterPro" id="IPR007159">
    <property type="entry name" value="SpoVT-AbrB_dom"/>
</dbReference>
<feature type="domain" description="SpoVT-AbrB" evidence="1">
    <location>
        <begin position="10"/>
        <end position="40"/>
    </location>
</feature>
<dbReference type="EMBL" id="CP046052">
    <property type="protein sequence ID" value="QGM44456.1"/>
    <property type="molecule type" value="Genomic_DNA"/>
</dbReference>
<accession>A0A6B8K8T8</accession>
<dbReference type="AlphaFoldDB" id="A0A6B8K8T8"/>
<dbReference type="OrthoDB" id="9795766at2"/>
<sequence>MRVVKRGIGLAVRLPAALIKALELKQGEEIEINIVGRGAFDIARAPDRRELRRGWAVTHKCERSRHWTVAANASAGVGEHSSLPAEGGWAGSSIG</sequence>
<evidence type="ECO:0000313" key="2">
    <source>
        <dbReference type="EMBL" id="QGM44456.1"/>
    </source>
</evidence>
<name>A0A6B8K8T8_9HYPH</name>
<dbReference type="Gene3D" id="2.10.260.10">
    <property type="match status" value="1"/>
</dbReference>
<keyword evidence="3" id="KW-1185">Reference proteome</keyword>
<proteinExistence type="predicted"/>
<dbReference type="KEGG" id="mhey:H2LOC_001375"/>
<evidence type="ECO:0000259" key="1">
    <source>
        <dbReference type="Pfam" id="PF04014"/>
    </source>
</evidence>
<evidence type="ECO:0000313" key="3">
    <source>
        <dbReference type="Proteomes" id="UP000309061"/>
    </source>
</evidence>
<dbReference type="Pfam" id="PF04014">
    <property type="entry name" value="MazE_antitoxin"/>
    <property type="match status" value="1"/>
</dbReference>
<protein>
    <recommendedName>
        <fullName evidence="1">SpoVT-AbrB domain-containing protein</fullName>
    </recommendedName>
</protein>
<gene>
    <name evidence="2" type="ORF">H2LOC_001375</name>
</gene>
<dbReference type="RefSeq" id="WP_136494758.1">
    <property type="nucleotide sequence ID" value="NZ_CP046052.1"/>
</dbReference>
<organism evidence="2 3">
    <name type="scientific">Methylocystis heyeri</name>
    <dbReference type="NCBI Taxonomy" id="391905"/>
    <lineage>
        <taxon>Bacteria</taxon>
        <taxon>Pseudomonadati</taxon>
        <taxon>Pseudomonadota</taxon>
        <taxon>Alphaproteobacteria</taxon>
        <taxon>Hyphomicrobiales</taxon>
        <taxon>Methylocystaceae</taxon>
        <taxon>Methylocystis</taxon>
    </lineage>
</organism>